<evidence type="ECO:0000259" key="1">
    <source>
        <dbReference type="Pfam" id="PF00534"/>
    </source>
</evidence>
<dbReference type="PANTHER" id="PTHR45947:SF3">
    <property type="entry name" value="SULFOQUINOVOSYL TRANSFERASE SQD2"/>
    <property type="match status" value="1"/>
</dbReference>
<dbReference type="CDD" id="cd03801">
    <property type="entry name" value="GT4_PimA-like"/>
    <property type="match status" value="1"/>
</dbReference>
<sequence length="403" mass="44863">MTTPYPVNEKPRILYVFGGEKAQGAEIVIERLMDENAENADTHLFISPGTFAANLVNSGKPYHITLVNSLKKLNRPGTSKIQFYAKAIGNYFRISLQAFRYIRKNGIQQVHANTLVPASYLAPAVIYCRLFLPRISWYWSDHDLGYHSSVDRALSQVCARLYDRTLVVSAAVKRKYTANDKVQILYNGLDPEMFKCDEAARVAFRNTLGVDDGKVLIGIAASINPDKGQLALIRAFNRLDPALPASALLIAGDYAVATPSYSSEVKQAINRTDGVRHLGFSDDIVGFYNGCDIIINNSNRERSESLGTSIYEAMACEKIVIAANTGGNPEIITDKLDGFLFETESEDDLLEKLSFCIANHVQLSPVKVAARRKVLEKFNVHEMADKYRELSRALNAERQRKTA</sequence>
<comment type="caution">
    <text evidence="3">The sequence shown here is derived from an EMBL/GenBank/DDBJ whole genome shotgun (WGS) entry which is preliminary data.</text>
</comment>
<gene>
    <name evidence="3" type="ORF">GS398_15475</name>
</gene>
<accession>A0A7K1Y098</accession>
<feature type="domain" description="Glycosyl transferase family 1" evidence="1">
    <location>
        <begin position="205"/>
        <end position="359"/>
    </location>
</feature>
<dbReference type="RefSeq" id="WP_160907677.1">
    <property type="nucleotide sequence ID" value="NZ_WVHS01000003.1"/>
</dbReference>
<dbReference type="AlphaFoldDB" id="A0A7K1Y098"/>
<dbReference type="InterPro" id="IPR028098">
    <property type="entry name" value="Glyco_trans_4-like_N"/>
</dbReference>
<dbReference type="InterPro" id="IPR050194">
    <property type="entry name" value="Glycosyltransferase_grp1"/>
</dbReference>
<proteinExistence type="predicted"/>
<name>A0A7K1Y098_9SPHI</name>
<dbReference type="InterPro" id="IPR001296">
    <property type="entry name" value="Glyco_trans_1"/>
</dbReference>
<evidence type="ECO:0000313" key="3">
    <source>
        <dbReference type="EMBL" id="MXV16701.1"/>
    </source>
</evidence>
<dbReference type="SUPFAM" id="SSF53756">
    <property type="entry name" value="UDP-Glycosyltransferase/glycogen phosphorylase"/>
    <property type="match status" value="1"/>
</dbReference>
<dbReference type="PANTHER" id="PTHR45947">
    <property type="entry name" value="SULFOQUINOVOSYL TRANSFERASE SQD2"/>
    <property type="match status" value="1"/>
</dbReference>
<feature type="domain" description="Glycosyltransferase subfamily 4-like N-terminal" evidence="2">
    <location>
        <begin position="74"/>
        <end position="192"/>
    </location>
</feature>
<dbReference type="Pfam" id="PF13439">
    <property type="entry name" value="Glyco_transf_4"/>
    <property type="match status" value="1"/>
</dbReference>
<dbReference type="Gene3D" id="3.40.50.2000">
    <property type="entry name" value="Glycogen Phosphorylase B"/>
    <property type="match status" value="2"/>
</dbReference>
<organism evidence="3 4">
    <name type="scientific">Hufsiella ginkgonis</name>
    <dbReference type="NCBI Taxonomy" id="2695274"/>
    <lineage>
        <taxon>Bacteria</taxon>
        <taxon>Pseudomonadati</taxon>
        <taxon>Bacteroidota</taxon>
        <taxon>Sphingobacteriia</taxon>
        <taxon>Sphingobacteriales</taxon>
        <taxon>Sphingobacteriaceae</taxon>
        <taxon>Hufsiella</taxon>
    </lineage>
</organism>
<reference evidence="3 4" key="1">
    <citation type="submission" date="2019-11" db="EMBL/GenBank/DDBJ databases">
        <title>Pedobacter sp. HMF7056 Genome sequencing and assembly.</title>
        <authorList>
            <person name="Kang H."/>
            <person name="Kim H."/>
            <person name="Joh K."/>
        </authorList>
    </citation>
    <scope>NUCLEOTIDE SEQUENCE [LARGE SCALE GENOMIC DNA]</scope>
    <source>
        <strain evidence="3 4">HMF7056</strain>
    </source>
</reference>
<keyword evidence="4" id="KW-1185">Reference proteome</keyword>
<dbReference type="EMBL" id="WVHS01000003">
    <property type="protein sequence ID" value="MXV16701.1"/>
    <property type="molecule type" value="Genomic_DNA"/>
</dbReference>
<evidence type="ECO:0000313" key="4">
    <source>
        <dbReference type="Proteomes" id="UP000451233"/>
    </source>
</evidence>
<evidence type="ECO:0000259" key="2">
    <source>
        <dbReference type="Pfam" id="PF13439"/>
    </source>
</evidence>
<dbReference type="Pfam" id="PF00534">
    <property type="entry name" value="Glycos_transf_1"/>
    <property type="match status" value="1"/>
</dbReference>
<dbReference type="GO" id="GO:0016757">
    <property type="term" value="F:glycosyltransferase activity"/>
    <property type="evidence" value="ECO:0007669"/>
    <property type="project" value="InterPro"/>
</dbReference>
<keyword evidence="3" id="KW-0808">Transferase</keyword>
<protein>
    <submittedName>
        <fullName evidence="3">Glycosyltransferase</fullName>
    </submittedName>
</protein>
<dbReference type="Proteomes" id="UP000451233">
    <property type="component" value="Unassembled WGS sequence"/>
</dbReference>